<evidence type="ECO:0000313" key="17">
    <source>
        <dbReference type="EMBL" id="KKP85855.1"/>
    </source>
</evidence>
<dbReference type="EMBL" id="LBQW01000005">
    <property type="protein sequence ID" value="KKP85855.1"/>
    <property type="molecule type" value="Genomic_DNA"/>
</dbReference>
<dbReference type="GO" id="GO:0002161">
    <property type="term" value="F:aminoacyl-tRNA deacylase activity"/>
    <property type="evidence" value="ECO:0007669"/>
    <property type="project" value="InterPro"/>
</dbReference>
<evidence type="ECO:0000256" key="9">
    <source>
        <dbReference type="ARBA" id="ARBA00022741"/>
    </source>
</evidence>
<evidence type="ECO:0000256" key="10">
    <source>
        <dbReference type="ARBA" id="ARBA00022833"/>
    </source>
</evidence>
<comment type="subcellular location">
    <subcellularLocation>
        <location evidence="2">Cytoplasm</location>
    </subcellularLocation>
</comment>
<keyword evidence="6" id="KW-0963">Cytoplasm</keyword>
<keyword evidence="7 17" id="KW-0436">Ligase</keyword>
<dbReference type="InterPro" id="IPR023586">
    <property type="entry name" value="Ile-tRNA-ligase_type2"/>
</dbReference>
<keyword evidence="12" id="KW-0648">Protein biosynthesis</keyword>
<evidence type="ECO:0000256" key="11">
    <source>
        <dbReference type="ARBA" id="ARBA00022840"/>
    </source>
</evidence>
<evidence type="ECO:0000256" key="4">
    <source>
        <dbReference type="ARBA" id="ARBA00011245"/>
    </source>
</evidence>
<evidence type="ECO:0000313" key="18">
    <source>
        <dbReference type="Proteomes" id="UP000186383"/>
    </source>
</evidence>
<dbReference type="InterPro" id="IPR009008">
    <property type="entry name" value="Val/Leu/Ile-tRNA-synth_edit"/>
</dbReference>
<dbReference type="GO" id="GO:0046872">
    <property type="term" value="F:metal ion binding"/>
    <property type="evidence" value="ECO:0007669"/>
    <property type="project" value="UniProtKB-KW"/>
</dbReference>
<name>A0A0G0FER7_9BACT</name>
<evidence type="ECO:0000259" key="16">
    <source>
        <dbReference type="Pfam" id="PF00133"/>
    </source>
</evidence>
<dbReference type="GO" id="GO:0004822">
    <property type="term" value="F:isoleucine-tRNA ligase activity"/>
    <property type="evidence" value="ECO:0007669"/>
    <property type="project" value="UniProtKB-EC"/>
</dbReference>
<dbReference type="InterPro" id="IPR002301">
    <property type="entry name" value="Ile-tRNA-ligase"/>
</dbReference>
<evidence type="ECO:0000256" key="1">
    <source>
        <dbReference type="ARBA" id="ARBA00001947"/>
    </source>
</evidence>
<keyword evidence="10" id="KW-0862">Zinc</keyword>
<evidence type="ECO:0000256" key="14">
    <source>
        <dbReference type="ARBA" id="ARBA00025217"/>
    </source>
</evidence>
<evidence type="ECO:0000256" key="6">
    <source>
        <dbReference type="ARBA" id="ARBA00022490"/>
    </source>
</evidence>
<comment type="catalytic activity">
    <reaction evidence="15">
        <text>tRNA(Ile) + L-isoleucine + ATP = L-isoleucyl-tRNA(Ile) + AMP + diphosphate</text>
        <dbReference type="Rhea" id="RHEA:11060"/>
        <dbReference type="Rhea" id="RHEA-COMP:9666"/>
        <dbReference type="Rhea" id="RHEA-COMP:9695"/>
        <dbReference type="ChEBI" id="CHEBI:30616"/>
        <dbReference type="ChEBI" id="CHEBI:33019"/>
        <dbReference type="ChEBI" id="CHEBI:58045"/>
        <dbReference type="ChEBI" id="CHEBI:78442"/>
        <dbReference type="ChEBI" id="CHEBI:78528"/>
        <dbReference type="ChEBI" id="CHEBI:456215"/>
        <dbReference type="EC" id="6.1.1.5"/>
    </reaction>
</comment>
<evidence type="ECO:0000256" key="5">
    <source>
        <dbReference type="ARBA" id="ARBA00013165"/>
    </source>
</evidence>
<evidence type="ECO:0000256" key="2">
    <source>
        <dbReference type="ARBA" id="ARBA00004496"/>
    </source>
</evidence>
<dbReference type="GO" id="GO:0006428">
    <property type="term" value="P:isoleucyl-tRNA aminoacylation"/>
    <property type="evidence" value="ECO:0007669"/>
    <property type="project" value="InterPro"/>
</dbReference>
<keyword evidence="11" id="KW-0067">ATP-binding</keyword>
<comment type="function">
    <text evidence="14">Catalyzes the attachment of isoleucine to tRNA(Ile). As IleRS can inadvertently accommodate and process structurally similar amino acids such as valine, to avoid such errors it has two additional distinct tRNA(Ile)-dependent editing activities. One activity is designated as 'pretransfer' editing and involves the hydrolysis of activated Val-AMP. The other activity is designated 'posttransfer' editing and involves deacylation of mischarged Val-tRNA(Ile).</text>
</comment>
<evidence type="ECO:0000256" key="13">
    <source>
        <dbReference type="ARBA" id="ARBA00023146"/>
    </source>
</evidence>
<dbReference type="EC" id="6.1.1.5" evidence="5"/>
<dbReference type="SUPFAM" id="SSF52374">
    <property type="entry name" value="Nucleotidylyl transferase"/>
    <property type="match status" value="1"/>
</dbReference>
<dbReference type="PRINTS" id="PR00984">
    <property type="entry name" value="TRNASYNTHILE"/>
</dbReference>
<comment type="subunit">
    <text evidence="4">Monomer.</text>
</comment>
<comment type="caution">
    <text evidence="17">The sequence shown here is derived from an EMBL/GenBank/DDBJ whole genome shotgun (WGS) entry which is preliminary data.</text>
</comment>
<sequence length="282" mass="32848">MDDKSNMKSESALREEAILKFWKKNNIFEKSLDQSEGKREFIFYEGPPTANGKPGIHHLEARAFKDAIPRYKTMRGYHVRRKGGWDTHGLPVELQVEKKLNLDSKIAIEKYGIAKFNQQCKESVWEYVDIWNKFTERVGYFVDQKNAYVTYHNTYIESVWNILKKVNSQNLLYKDYKVVPWCPRCGTVLSSHELAQGYEDIKDLSVYVKFKAKIKSDSNVYILAWTTTPWTLPGNVALAVGKDIKYLWLKKDNEILIVAEERKDVVGDGYEIVNSWFGEQPQ</sequence>
<dbReference type="InterPro" id="IPR002300">
    <property type="entry name" value="aa-tRNA-synth_Ia"/>
</dbReference>
<keyword evidence="13" id="KW-0030">Aminoacyl-tRNA synthetase</keyword>
<dbReference type="Gene3D" id="3.90.740.10">
    <property type="entry name" value="Valyl/Leucyl/Isoleucyl-tRNA synthetase, editing domain"/>
    <property type="match status" value="1"/>
</dbReference>
<evidence type="ECO:0000256" key="15">
    <source>
        <dbReference type="ARBA" id="ARBA00048359"/>
    </source>
</evidence>
<dbReference type="GO" id="GO:0005524">
    <property type="term" value="F:ATP binding"/>
    <property type="evidence" value="ECO:0007669"/>
    <property type="project" value="UniProtKB-KW"/>
</dbReference>
<dbReference type="PANTHER" id="PTHR42780:SF1">
    <property type="entry name" value="ISOLEUCINE--TRNA LIGASE, CYTOPLASMIC"/>
    <property type="match status" value="1"/>
</dbReference>
<dbReference type="Gene3D" id="3.40.50.620">
    <property type="entry name" value="HUPs"/>
    <property type="match status" value="1"/>
</dbReference>
<keyword evidence="9" id="KW-0547">Nucleotide-binding</keyword>
<dbReference type="Pfam" id="PF00133">
    <property type="entry name" value="tRNA-synt_1"/>
    <property type="match status" value="1"/>
</dbReference>
<dbReference type="Proteomes" id="UP000186383">
    <property type="component" value="Unassembled WGS sequence"/>
</dbReference>
<comment type="cofactor">
    <cofactor evidence="1">
        <name>Zn(2+)</name>
        <dbReference type="ChEBI" id="CHEBI:29105"/>
    </cofactor>
</comment>
<comment type="similarity">
    <text evidence="3">Belongs to the class-I aminoacyl-tRNA synthetase family. IleS type 2 subfamily.</text>
</comment>
<feature type="domain" description="Aminoacyl-tRNA synthetase class Ia" evidence="16">
    <location>
        <begin position="18"/>
        <end position="277"/>
    </location>
</feature>
<dbReference type="PATRIC" id="fig|1618727.3.peg.112"/>
<gene>
    <name evidence="17" type="ORF">UR88_C0005G0002</name>
</gene>
<dbReference type="AlphaFoldDB" id="A0A0G0FER7"/>
<proteinExistence type="inferred from homology"/>
<dbReference type="GO" id="GO:0005737">
    <property type="term" value="C:cytoplasm"/>
    <property type="evidence" value="ECO:0007669"/>
    <property type="project" value="UniProtKB-SubCell"/>
</dbReference>
<dbReference type="PANTHER" id="PTHR42780">
    <property type="entry name" value="SOLEUCYL-TRNA SYNTHETASE"/>
    <property type="match status" value="1"/>
</dbReference>
<protein>
    <recommendedName>
        <fullName evidence="5">isoleucine--tRNA ligase</fullName>
        <ecNumber evidence="5">6.1.1.5</ecNumber>
    </recommendedName>
</protein>
<evidence type="ECO:0000256" key="12">
    <source>
        <dbReference type="ARBA" id="ARBA00022917"/>
    </source>
</evidence>
<evidence type="ECO:0000256" key="3">
    <source>
        <dbReference type="ARBA" id="ARBA00007078"/>
    </source>
</evidence>
<reference evidence="17 18" key="1">
    <citation type="journal article" date="2015" name="Nature">
        <title>rRNA introns, odd ribosomes, and small enigmatic genomes across a large radiation of phyla.</title>
        <authorList>
            <person name="Brown C.T."/>
            <person name="Hug L.A."/>
            <person name="Thomas B.C."/>
            <person name="Sharon I."/>
            <person name="Castelle C.J."/>
            <person name="Singh A."/>
            <person name="Wilkins M.J."/>
            <person name="Williams K.H."/>
            <person name="Banfield J.F."/>
        </authorList>
    </citation>
    <scope>NUCLEOTIDE SEQUENCE [LARGE SCALE GENOMIC DNA]</scope>
</reference>
<accession>A0A0G0FER7</accession>
<dbReference type="InterPro" id="IPR014729">
    <property type="entry name" value="Rossmann-like_a/b/a_fold"/>
</dbReference>
<keyword evidence="8" id="KW-0479">Metal-binding</keyword>
<dbReference type="FunFam" id="3.40.50.620:FF:000063">
    <property type="entry name" value="Isoleucine--tRNA ligase"/>
    <property type="match status" value="1"/>
</dbReference>
<evidence type="ECO:0000256" key="7">
    <source>
        <dbReference type="ARBA" id="ARBA00022598"/>
    </source>
</evidence>
<organism evidence="17 18">
    <name type="scientific">Candidatus Nomurabacteria bacterium GW2011_GWA1_35_8</name>
    <dbReference type="NCBI Taxonomy" id="1618727"/>
    <lineage>
        <taxon>Bacteria</taxon>
        <taxon>Candidatus Nomuraibacteriota</taxon>
    </lineage>
</organism>
<evidence type="ECO:0000256" key="8">
    <source>
        <dbReference type="ARBA" id="ARBA00022723"/>
    </source>
</evidence>